<gene>
    <name evidence="3" type="ORF">Salmuc_01282</name>
</gene>
<dbReference type="InterPro" id="IPR044922">
    <property type="entry name" value="DUF2063_N_sf"/>
</dbReference>
<name>S9Q4M3_9RHOB</name>
<protein>
    <recommendedName>
        <fullName evidence="2">Putative DNA-binding domain-containing protein</fullName>
    </recommendedName>
</protein>
<evidence type="ECO:0000313" key="3">
    <source>
        <dbReference type="EMBL" id="EPX76296.1"/>
    </source>
</evidence>
<dbReference type="STRING" id="1123237.Salmuc_01282"/>
<feature type="compositionally biased region" description="Basic and acidic residues" evidence="1">
    <location>
        <begin position="1"/>
        <end position="10"/>
    </location>
</feature>
<dbReference type="AlphaFoldDB" id="S9Q4M3"/>
<feature type="domain" description="Putative DNA-binding" evidence="2">
    <location>
        <begin position="3"/>
        <end position="93"/>
    </location>
</feature>
<evidence type="ECO:0000313" key="4">
    <source>
        <dbReference type="Proteomes" id="UP000015347"/>
    </source>
</evidence>
<dbReference type="EMBL" id="APVH01000056">
    <property type="protein sequence ID" value="EPX76296.1"/>
    <property type="molecule type" value="Genomic_DNA"/>
</dbReference>
<reference evidence="4" key="1">
    <citation type="journal article" date="2014" name="Stand. Genomic Sci.">
        <title>Genome sequence of the exopolysaccharide-producing Salipiger mucosus type strain (DSM 16094(T)), a moderately halophilic member of the Roseobacter clade.</title>
        <authorList>
            <person name="Riedel T."/>
            <person name="Spring S."/>
            <person name="Fiebig A."/>
            <person name="Petersen J."/>
            <person name="Kyrpides N.C."/>
            <person name="Goker M."/>
            <person name="Klenk H.P."/>
        </authorList>
    </citation>
    <scope>NUCLEOTIDE SEQUENCE [LARGE SCALE GENOMIC DNA]</scope>
    <source>
        <strain evidence="4">DSM 16094</strain>
    </source>
</reference>
<dbReference type="InterPro" id="IPR018640">
    <property type="entry name" value="DUF2063"/>
</dbReference>
<feature type="region of interest" description="Disordered" evidence="1">
    <location>
        <begin position="1"/>
        <end position="28"/>
    </location>
</feature>
<dbReference type="RefSeq" id="WP_021120899.1">
    <property type="nucleotide sequence ID" value="NZ_KE557284.1"/>
</dbReference>
<dbReference type="Proteomes" id="UP000015347">
    <property type="component" value="Unassembled WGS sequence"/>
</dbReference>
<dbReference type="Pfam" id="PF09836">
    <property type="entry name" value="DUF2063"/>
    <property type="match status" value="1"/>
</dbReference>
<dbReference type="Gene3D" id="1.10.150.690">
    <property type="entry name" value="DUF2063"/>
    <property type="match status" value="1"/>
</dbReference>
<dbReference type="HOGENOM" id="CLU_086594_0_1_5"/>
<dbReference type="eggNOG" id="COG3219">
    <property type="taxonomic scope" value="Bacteria"/>
</dbReference>
<comment type="caution">
    <text evidence="3">The sequence shown here is derived from an EMBL/GenBank/DDBJ whole genome shotgun (WGS) entry which is preliminary data.</text>
</comment>
<accession>S9Q4M3</accession>
<sequence>MSQQDFRDALLDPARPVPKGLTTGTGAPAGRRYDVYRNNVAHSLREALEVGFPTVRALVGERNFTVIADAYLRAEPPSSPLMMHYGSGLPAFLEAFKPLEKLGYLPDCARLDLAMRQSYHAADAAPIDPAALSRHAPERLAALRLHLAPALRLVPSKWPTFSIRNHALDRDSPKPPARAETALILRPEFDSIPHIAPPGGAAFVAALAKGHPLGKATEAAGPTFDPGPTLALLLRHGAITGLEET</sequence>
<proteinExistence type="predicted"/>
<evidence type="ECO:0000259" key="2">
    <source>
        <dbReference type="Pfam" id="PF09836"/>
    </source>
</evidence>
<organism evidence="3 4">
    <name type="scientific">Salipiger mucosus DSM 16094</name>
    <dbReference type="NCBI Taxonomy" id="1123237"/>
    <lineage>
        <taxon>Bacteria</taxon>
        <taxon>Pseudomonadati</taxon>
        <taxon>Pseudomonadota</taxon>
        <taxon>Alphaproteobacteria</taxon>
        <taxon>Rhodobacterales</taxon>
        <taxon>Roseobacteraceae</taxon>
        <taxon>Salipiger</taxon>
    </lineage>
</organism>
<evidence type="ECO:0000256" key="1">
    <source>
        <dbReference type="SAM" id="MobiDB-lite"/>
    </source>
</evidence>
<keyword evidence="4" id="KW-1185">Reference proteome</keyword>